<dbReference type="OMA" id="IDDGKRC"/>
<dbReference type="CDD" id="cd23668">
    <property type="entry name" value="GH55_beta13glucanase-like"/>
    <property type="match status" value="1"/>
</dbReference>
<dbReference type="SUPFAM" id="SSF51126">
    <property type="entry name" value="Pectin lyase-like"/>
    <property type="match status" value="2"/>
</dbReference>
<dbReference type="GO" id="GO:0008081">
    <property type="term" value="F:phosphoric diester hydrolase activity"/>
    <property type="evidence" value="ECO:0007669"/>
    <property type="project" value="InterPro"/>
</dbReference>
<keyword evidence="3" id="KW-1185">Reference proteome</keyword>
<dbReference type="Pfam" id="PF12708">
    <property type="entry name" value="Pect-lyase_RHGA_epim"/>
    <property type="match status" value="2"/>
</dbReference>
<sequence>MLLRFSNAILWGNILYYSLVESLGPTSPLGSALYQRASLAPGVTAENASTNDIEIARQIVEDAISRMAILNKARLANPARNNYQLKPSTGSSRGANENTASPLLNITDQIAQAAALLAEIDANPSLNVTTKTIPLIAERAGSFWMENIARKGTVPWGNDGSYKVFRHVVNDYGADPTGQKDSTKAIQMAIDDGKRCGAACNGATTKNAIVYFPPGRYLVSSSISVYFGTQIIGDANDWPTIVGAASFVGLGVLSTNVYVENGGIGPDGNALEWYINTARFYGQIRNIKIDIRATNPGAYVAALHYQVAQATTLENIELIADSATTQQGIFAENGSGGVMSDITFTGGNFGIYGGSQQFSASRLTFNGCNTAVEVIWDWGWVWKSIRVDNAQVGFRLYNDANGQIPGSVAIVDSTFLNIRESAIEMAVSVDNPDSGFTGLILDNVNLGGKIKDHWSSTQILAAGYYKTHVMGATYQNDKRTWTNGPMNYDREATLLGPSVTGLQVNPYFERARNQYTDKSAADFIHLKDQGAKGDGITDDTAAIQATFDGYGDGSKIIFVDAGTYLIKDTVTIPKDAKIVGETWSQFAANGDRFSDASKPVVMLKVGKDGDVGTVEMQDLILTSKGPTPGVVLMEWNVQAKSAGAAALWDVHVRLGGATGTQLTPAECPPIRSGSNPPECQVASMLLHVTKHASGYFDNMWLWVADHMVDDPDLNDPLNGLEQLSVYSARGMLIESQKATWLYGTSSEHSVYYQYNFNGAQNIFTTFLQTESPYYQPTPKPPAPFQSVVGTFEGDPDYSCQGGDADGCDESWAVIMKNCQNVHVGAAGTYSWFSTYSQDCVDQHSCQKALWLIDTNYDKNRLQHVIAIGAKNMIVSPDGTAISSKSNQAVTSHPSWAHISVYDVPSIGAAPPPEEEQCSDADRMYSNEDIPQGDIEVWSLDGTRLNHAEDTDGHQWVTIVNLTPYRLVHTAGPKPYQFSVWDFGDVPSGKARKNEATYDLGLDVGSFPDTNGFANYQLEGTDKTFQIHVTTHIGDAYERRVVFDLGGMGMGWRELGFPGERVSVALVIVGSEQYGYINSLQLNNIAWMRTIYDVIKDRELRHVVVPGSHDAAMSRISDSGWFGLGTASNTETQSLDHYNQLVIGVRYFDMRIVSVNGGDFWSAHVNDEVGKAPIGATGESLDDLIKGINRFTADYPGEVIIWYIKYMTDLDDKKTSSADQRYWDAGKAAEFYTKLEEINKRCTGLTSSPQLDRRPMSVYLDANQNSGCVLILTDGRLKDGIPKDQPASGIYHGPTYLHRDDYWAEEEHTKQNSDKQLVKLQSHTRDDGSSDDYFIMQWQCTPNAADVSLPPPTIQLIANQETNPALYHYGVNKMTPEHFPTVILHDAAGLFHVSDLDQEDYNPMMQTLAIGLNLYMVSQNCDVSTSKNPLLRGEQKQSRLGSPTTEAGFRTFRGVIFANGTKLDETPPDFCRSCTFNDTSAIDHPPRAL</sequence>
<dbReference type="InterPro" id="IPR039279">
    <property type="entry name" value="QRT3-like"/>
</dbReference>
<dbReference type="InterPro" id="IPR012334">
    <property type="entry name" value="Pectin_lyas_fold"/>
</dbReference>
<reference evidence="2" key="1">
    <citation type="submission" date="2016-03" db="EMBL/GenBank/DDBJ databases">
        <title>Draft genome sequence of Rosellinia necatrix.</title>
        <authorList>
            <person name="Kanematsu S."/>
        </authorList>
    </citation>
    <scope>NUCLEOTIDE SEQUENCE [LARGE SCALE GENOMIC DNA]</scope>
    <source>
        <strain evidence="2">W97</strain>
    </source>
</reference>
<dbReference type="STRING" id="77044.A0A1W2TXH6"/>
<dbReference type="PANTHER" id="PTHR33928">
    <property type="entry name" value="POLYGALACTURONASE QRT3"/>
    <property type="match status" value="1"/>
</dbReference>
<dbReference type="GO" id="GO:0006629">
    <property type="term" value="P:lipid metabolic process"/>
    <property type="evidence" value="ECO:0007669"/>
    <property type="project" value="InterPro"/>
</dbReference>
<evidence type="ECO:0000313" key="2">
    <source>
        <dbReference type="EMBL" id="GAP93420.1"/>
    </source>
</evidence>
<organism evidence="2">
    <name type="scientific">Rosellinia necatrix</name>
    <name type="common">White root-rot fungus</name>
    <dbReference type="NCBI Taxonomy" id="77044"/>
    <lineage>
        <taxon>Eukaryota</taxon>
        <taxon>Fungi</taxon>
        <taxon>Dikarya</taxon>
        <taxon>Ascomycota</taxon>
        <taxon>Pezizomycotina</taxon>
        <taxon>Sordariomycetes</taxon>
        <taxon>Xylariomycetidae</taxon>
        <taxon>Xylariales</taxon>
        <taxon>Xylariaceae</taxon>
        <taxon>Rosellinia</taxon>
    </lineage>
</organism>
<protein>
    <recommendedName>
        <fullName evidence="1">Rhamnogalacturonase A/B/Epimerase-like pectate lyase domain-containing protein</fullName>
    </recommendedName>
</protein>
<dbReference type="SUPFAM" id="SSF51695">
    <property type="entry name" value="PLC-like phosphodiesterases"/>
    <property type="match status" value="1"/>
</dbReference>
<evidence type="ECO:0000313" key="3">
    <source>
        <dbReference type="Proteomes" id="UP000054516"/>
    </source>
</evidence>
<dbReference type="PANTHER" id="PTHR33928:SF2">
    <property type="entry name" value="PECTATE LYASE SUPERFAMILY PROTEIN DOMAIN-CONTAINING PROTEIN-RELATED"/>
    <property type="match status" value="1"/>
</dbReference>
<dbReference type="OrthoDB" id="1046782at2759"/>
<dbReference type="Gene3D" id="3.20.20.190">
    <property type="entry name" value="Phosphatidylinositol (PI) phosphodiesterase"/>
    <property type="match status" value="1"/>
</dbReference>
<feature type="domain" description="Rhamnogalacturonase A/B/Epimerase-like pectate lyase" evidence="1">
    <location>
        <begin position="169"/>
        <end position="394"/>
    </location>
</feature>
<dbReference type="InterPro" id="IPR017946">
    <property type="entry name" value="PLC-like_Pdiesterase_TIM-brl"/>
</dbReference>
<evidence type="ECO:0000259" key="1">
    <source>
        <dbReference type="Pfam" id="PF12708"/>
    </source>
</evidence>
<dbReference type="GO" id="GO:0004650">
    <property type="term" value="F:polygalacturonase activity"/>
    <property type="evidence" value="ECO:0007669"/>
    <property type="project" value="InterPro"/>
</dbReference>
<dbReference type="InterPro" id="IPR024535">
    <property type="entry name" value="RHGA/B-epi-like_pectate_lyase"/>
</dbReference>
<dbReference type="EMBL" id="DF977548">
    <property type="protein sequence ID" value="GAP93420.1"/>
    <property type="molecule type" value="Genomic_DNA"/>
</dbReference>
<name>A0A1W2TXH6_ROSNE</name>
<accession>A0A1W2TXH6</accession>
<dbReference type="Gene3D" id="2.160.20.10">
    <property type="entry name" value="Single-stranded right-handed beta-helix, Pectin lyase-like"/>
    <property type="match status" value="2"/>
</dbReference>
<dbReference type="InterPro" id="IPR011050">
    <property type="entry name" value="Pectin_lyase_fold/virulence"/>
</dbReference>
<proteinExistence type="predicted"/>
<dbReference type="Proteomes" id="UP000054516">
    <property type="component" value="Unassembled WGS sequence"/>
</dbReference>
<gene>
    <name evidence="2" type="ORF">SAMD00023353_10300200</name>
</gene>
<feature type="domain" description="Rhamnogalacturonase A/B/Epimerase-like pectate lyase" evidence="1">
    <location>
        <begin position="523"/>
        <end position="584"/>
    </location>
</feature>